<keyword evidence="2" id="KW-1185">Reference proteome</keyword>
<accession>H3NMH0</accession>
<evidence type="ECO:0000313" key="1">
    <source>
        <dbReference type="EMBL" id="EHR35004.1"/>
    </source>
</evidence>
<sequence>MSNKIFKKVLVIFLSLSIVLFGGIYNVEASDSTSIDGQGYVVRGSISDKYLQGSVGGKASNTWPSVTLIGEVYIIGKAGSRVRVKDSSSTTYNSYDIANIKTDIRNNKIIPIKWYRGYVRAVISNVGVVETRWMHN</sequence>
<protein>
    <submittedName>
        <fullName evidence="1">Uncharacterized protein</fullName>
    </submittedName>
</protein>
<comment type="caution">
    <text evidence="1">The sequence shown here is derived from an EMBL/GenBank/DDBJ whole genome shotgun (WGS) entry which is preliminary data.</text>
</comment>
<dbReference type="AlphaFoldDB" id="H3NMH0"/>
<dbReference type="HOGENOM" id="CLU_1872587_0_0_9"/>
<dbReference type="GeneID" id="96998542"/>
<organism evidence="1 2">
    <name type="scientific">Helcococcus kunzii ATCC 51366</name>
    <dbReference type="NCBI Taxonomy" id="883114"/>
    <lineage>
        <taxon>Bacteria</taxon>
        <taxon>Bacillati</taxon>
        <taxon>Bacillota</taxon>
        <taxon>Tissierellia</taxon>
        <taxon>Tissierellales</taxon>
        <taxon>Peptoniphilaceae</taxon>
        <taxon>Helcococcus</taxon>
    </lineage>
</organism>
<name>H3NMH0_9FIRM</name>
<proteinExistence type="predicted"/>
<gene>
    <name evidence="1" type="ORF">HMPREF9709_00531</name>
</gene>
<dbReference type="RefSeq" id="WP_005397706.1">
    <property type="nucleotide sequence ID" value="NZ_JH601088.1"/>
</dbReference>
<reference evidence="1 2" key="1">
    <citation type="submission" date="2012-01" db="EMBL/GenBank/DDBJ databases">
        <title>The Genome Sequence of Helcococcus kunzii ATCC 51366.</title>
        <authorList>
            <consortium name="The Broad Institute Genome Sequencing Platform"/>
            <person name="Earl A."/>
            <person name="Ward D."/>
            <person name="Feldgarden M."/>
            <person name="Gevers D."/>
            <person name="Huys G."/>
            <person name="Young S.K."/>
            <person name="Zeng Q."/>
            <person name="Gargeya S."/>
            <person name="Fitzgerald M."/>
            <person name="Haas B."/>
            <person name="Abouelleil A."/>
            <person name="Alvarado L."/>
            <person name="Arachchi H.M."/>
            <person name="Berlin A."/>
            <person name="Chapman S.B."/>
            <person name="Gearin G."/>
            <person name="Goldberg J."/>
            <person name="Griggs A."/>
            <person name="Gujja S."/>
            <person name="Hansen M."/>
            <person name="Heiman D."/>
            <person name="Howarth C."/>
            <person name="Larimer J."/>
            <person name="Lui A."/>
            <person name="MacDonald P.J.P."/>
            <person name="McCowen C."/>
            <person name="Montmayeur A."/>
            <person name="Murphy C."/>
            <person name="Neiman D."/>
            <person name="Pearson M."/>
            <person name="Priest M."/>
            <person name="Roberts A."/>
            <person name="Saif S."/>
            <person name="Shea T."/>
            <person name="Sisk P."/>
            <person name="Stolte C."/>
            <person name="Sykes S."/>
            <person name="Wortman J."/>
            <person name="Nusbaum C."/>
            <person name="Birren B."/>
        </authorList>
    </citation>
    <scope>NUCLEOTIDE SEQUENCE [LARGE SCALE GENOMIC DNA]</scope>
    <source>
        <strain evidence="1 2">ATCC 51366</strain>
    </source>
</reference>
<dbReference type="STRING" id="883114.HMPREF9709_00531"/>
<dbReference type="Proteomes" id="UP000004191">
    <property type="component" value="Unassembled WGS sequence"/>
</dbReference>
<evidence type="ECO:0000313" key="2">
    <source>
        <dbReference type="Proteomes" id="UP000004191"/>
    </source>
</evidence>
<dbReference type="EMBL" id="AGEI01000015">
    <property type="protein sequence ID" value="EHR35004.1"/>
    <property type="molecule type" value="Genomic_DNA"/>
</dbReference>